<dbReference type="InterPro" id="IPR039425">
    <property type="entry name" value="RNA_pol_sigma-70-like"/>
</dbReference>
<accession>A0A1T4ZYT4</accession>
<proteinExistence type="inferred from homology"/>
<dbReference type="PANTHER" id="PTHR43133">
    <property type="entry name" value="RNA POLYMERASE ECF-TYPE SIGMA FACTO"/>
    <property type="match status" value="1"/>
</dbReference>
<sequence length="198" mass="22753">MSKFSRYTEEQLVNLIRDGDEAAFTAMYDKYKERLAARLLQLVCNEAYAEELLQDVFLKIWEGRAQLNPGLSFKAYLYRITTNTAFNFMKRASKERDILAQIIQSSTELYNHIEADLFRKENQRLIDRILTGLSAQCRQVFVAVKLDGLSHNEAAERFGISTHTVNNHLQKGTRYLKGYLKSSGGLPLLLVLYLFSSV</sequence>
<dbReference type="SUPFAM" id="SSF88659">
    <property type="entry name" value="Sigma3 and sigma4 domains of RNA polymerase sigma factors"/>
    <property type="match status" value="1"/>
</dbReference>
<dbReference type="GO" id="GO:0006352">
    <property type="term" value="P:DNA-templated transcription initiation"/>
    <property type="evidence" value="ECO:0007669"/>
    <property type="project" value="InterPro"/>
</dbReference>
<evidence type="ECO:0000313" key="9">
    <source>
        <dbReference type="EMBL" id="SKB27533.1"/>
    </source>
</evidence>
<dbReference type="SUPFAM" id="SSF88946">
    <property type="entry name" value="Sigma2 domain of RNA polymerase sigma factors"/>
    <property type="match status" value="1"/>
</dbReference>
<dbReference type="Pfam" id="PF08281">
    <property type="entry name" value="Sigma70_r4_2"/>
    <property type="match status" value="1"/>
</dbReference>
<dbReference type="InterPro" id="IPR013324">
    <property type="entry name" value="RNA_pol_sigma_r3/r4-like"/>
</dbReference>
<evidence type="ECO:0000313" key="10">
    <source>
        <dbReference type="Proteomes" id="UP000190541"/>
    </source>
</evidence>
<dbReference type="Gene3D" id="1.10.1740.10">
    <property type="match status" value="1"/>
</dbReference>
<evidence type="ECO:0000256" key="1">
    <source>
        <dbReference type="ARBA" id="ARBA00010641"/>
    </source>
</evidence>
<name>A0A1T4ZYT4_9SPHI</name>
<dbReference type="AlphaFoldDB" id="A0A1T4ZYT4"/>
<dbReference type="InterPro" id="IPR014284">
    <property type="entry name" value="RNA_pol_sigma-70_dom"/>
</dbReference>
<dbReference type="InterPro" id="IPR036388">
    <property type="entry name" value="WH-like_DNA-bd_sf"/>
</dbReference>
<dbReference type="Pfam" id="PF04542">
    <property type="entry name" value="Sigma70_r2"/>
    <property type="match status" value="1"/>
</dbReference>
<comment type="similarity">
    <text evidence="1 6">Belongs to the sigma-70 factor family. ECF subfamily.</text>
</comment>
<dbReference type="Gene3D" id="1.10.10.10">
    <property type="entry name" value="Winged helix-like DNA-binding domain superfamily/Winged helix DNA-binding domain"/>
    <property type="match status" value="1"/>
</dbReference>
<dbReference type="InterPro" id="IPR013249">
    <property type="entry name" value="RNA_pol_sigma70_r4_t2"/>
</dbReference>
<evidence type="ECO:0000256" key="3">
    <source>
        <dbReference type="ARBA" id="ARBA00023082"/>
    </source>
</evidence>
<organism evidence="9 10">
    <name type="scientific">Parapedobacter luteus</name>
    <dbReference type="NCBI Taxonomy" id="623280"/>
    <lineage>
        <taxon>Bacteria</taxon>
        <taxon>Pseudomonadati</taxon>
        <taxon>Bacteroidota</taxon>
        <taxon>Sphingobacteriia</taxon>
        <taxon>Sphingobacteriales</taxon>
        <taxon>Sphingobacteriaceae</taxon>
        <taxon>Parapedobacter</taxon>
    </lineage>
</organism>
<dbReference type="InterPro" id="IPR013325">
    <property type="entry name" value="RNA_pol_sigma_r2"/>
</dbReference>
<dbReference type="PROSITE" id="PS01063">
    <property type="entry name" value="SIGMA70_ECF"/>
    <property type="match status" value="1"/>
</dbReference>
<dbReference type="InterPro" id="IPR007627">
    <property type="entry name" value="RNA_pol_sigma70_r2"/>
</dbReference>
<evidence type="ECO:0000259" key="7">
    <source>
        <dbReference type="Pfam" id="PF04542"/>
    </source>
</evidence>
<dbReference type="PANTHER" id="PTHR43133:SF46">
    <property type="entry name" value="RNA POLYMERASE SIGMA-70 FACTOR ECF SUBFAMILY"/>
    <property type="match status" value="1"/>
</dbReference>
<reference evidence="9 10" key="1">
    <citation type="submission" date="2017-02" db="EMBL/GenBank/DDBJ databases">
        <authorList>
            <person name="Peterson S.W."/>
        </authorList>
    </citation>
    <scope>NUCLEOTIDE SEQUENCE [LARGE SCALE GENOMIC DNA]</scope>
    <source>
        <strain evidence="9 10">DSM 22899</strain>
    </source>
</reference>
<gene>
    <name evidence="9" type="ORF">SAMN05660226_00274</name>
</gene>
<dbReference type="OrthoDB" id="655312at2"/>
<keyword evidence="5 6" id="KW-0804">Transcription</keyword>
<dbReference type="NCBIfam" id="TIGR02985">
    <property type="entry name" value="Sig70_bacteroi1"/>
    <property type="match status" value="1"/>
</dbReference>
<keyword evidence="4 6" id="KW-0238">DNA-binding</keyword>
<dbReference type="GO" id="GO:0003677">
    <property type="term" value="F:DNA binding"/>
    <property type="evidence" value="ECO:0007669"/>
    <property type="project" value="UniProtKB-KW"/>
</dbReference>
<evidence type="ECO:0000256" key="6">
    <source>
        <dbReference type="RuleBase" id="RU000716"/>
    </source>
</evidence>
<dbReference type="Proteomes" id="UP000190541">
    <property type="component" value="Unassembled WGS sequence"/>
</dbReference>
<feature type="domain" description="RNA polymerase sigma factor 70 region 4 type 2" evidence="8">
    <location>
        <begin position="124"/>
        <end position="172"/>
    </location>
</feature>
<dbReference type="InterPro" id="IPR000838">
    <property type="entry name" value="RNA_pol_sigma70_ECF_CS"/>
</dbReference>
<keyword evidence="3 6" id="KW-0731">Sigma factor</keyword>
<evidence type="ECO:0000256" key="4">
    <source>
        <dbReference type="ARBA" id="ARBA00023125"/>
    </source>
</evidence>
<evidence type="ECO:0000256" key="2">
    <source>
        <dbReference type="ARBA" id="ARBA00023015"/>
    </source>
</evidence>
<dbReference type="STRING" id="623280.SAMN05660226_00274"/>
<dbReference type="NCBIfam" id="TIGR02937">
    <property type="entry name" value="sigma70-ECF"/>
    <property type="match status" value="1"/>
</dbReference>
<dbReference type="InterPro" id="IPR014327">
    <property type="entry name" value="RNA_pol_sigma70_bacteroid"/>
</dbReference>
<keyword evidence="10" id="KW-1185">Reference proteome</keyword>
<evidence type="ECO:0000259" key="8">
    <source>
        <dbReference type="Pfam" id="PF08281"/>
    </source>
</evidence>
<dbReference type="RefSeq" id="WP_079714998.1">
    <property type="nucleotide sequence ID" value="NZ_FUYS01000001.1"/>
</dbReference>
<dbReference type="EMBL" id="FUYS01000001">
    <property type="protein sequence ID" value="SKB27533.1"/>
    <property type="molecule type" value="Genomic_DNA"/>
</dbReference>
<keyword evidence="2 6" id="KW-0805">Transcription regulation</keyword>
<dbReference type="GO" id="GO:0016987">
    <property type="term" value="F:sigma factor activity"/>
    <property type="evidence" value="ECO:0007669"/>
    <property type="project" value="UniProtKB-KW"/>
</dbReference>
<protein>
    <recommendedName>
        <fullName evidence="6">RNA polymerase sigma factor</fullName>
    </recommendedName>
</protein>
<feature type="domain" description="RNA polymerase sigma-70 region 2" evidence="7">
    <location>
        <begin position="27"/>
        <end position="94"/>
    </location>
</feature>
<evidence type="ECO:0000256" key="5">
    <source>
        <dbReference type="ARBA" id="ARBA00023163"/>
    </source>
</evidence>